<evidence type="ECO:0000256" key="2">
    <source>
        <dbReference type="ARBA" id="ARBA00004298"/>
    </source>
</evidence>
<evidence type="ECO:0000256" key="14">
    <source>
        <dbReference type="ARBA" id="ARBA00023136"/>
    </source>
</evidence>
<comment type="similarity">
    <text evidence="3">Belongs to the complex I NDUFB6 subunit family.</text>
</comment>
<evidence type="ECO:0000313" key="19">
    <source>
        <dbReference type="Proteomes" id="UP000567872"/>
    </source>
</evidence>
<keyword evidence="10" id="KW-0249">Electron transport</keyword>
<comment type="function">
    <text evidence="1">Accessory subunit of the mitochondrial membrane respiratory chain NADH dehydrogenase (Complex I), that is believed not to be involved in catalysis. Complex I functions in the transfer of electrons from NADH to the respiratory chain. The immediate electron acceptor for the enzyme is believed to be ubiquinone.</text>
</comment>
<evidence type="ECO:0000256" key="5">
    <source>
        <dbReference type="ARBA" id="ARBA00018675"/>
    </source>
</evidence>
<dbReference type="AlphaFoldDB" id="A0A7K9VQZ4"/>
<evidence type="ECO:0000256" key="16">
    <source>
        <dbReference type="ARBA" id="ARBA00030214"/>
    </source>
</evidence>
<evidence type="ECO:0000256" key="7">
    <source>
        <dbReference type="ARBA" id="ARBA00022660"/>
    </source>
</evidence>
<protein>
    <recommendedName>
        <fullName evidence="5">NADH dehydrogenase [ubiquinone] 1 beta subcomplex subunit 6</fullName>
    </recommendedName>
    <alternativeName>
        <fullName evidence="16">Complex I-B17</fullName>
    </alternativeName>
    <alternativeName>
        <fullName evidence="15">NADH-ubiquinone oxidoreductase B17 subunit</fullName>
    </alternativeName>
</protein>
<dbReference type="GO" id="GO:0005743">
    <property type="term" value="C:mitochondrial inner membrane"/>
    <property type="evidence" value="ECO:0007669"/>
    <property type="project" value="UniProtKB-SubCell"/>
</dbReference>
<evidence type="ECO:0000256" key="12">
    <source>
        <dbReference type="ARBA" id="ARBA00022990"/>
    </source>
</evidence>
<feature type="non-terminal residue" evidence="18">
    <location>
        <position position="1"/>
    </location>
</feature>
<name>A0A7K9VQZ4_ANSSE</name>
<dbReference type="PANTHER" id="PTHR15083">
    <property type="entry name" value="NADH DEHYDROGENASE [UBIQUINONE] 1 BETA SUBCOMPLEX SUBUNIT 6"/>
    <property type="match status" value="1"/>
</dbReference>
<keyword evidence="9" id="KW-0999">Mitochondrion inner membrane</keyword>
<keyword evidence="8 17" id="KW-0812">Transmembrane</keyword>
<dbReference type="GO" id="GO:0006120">
    <property type="term" value="P:mitochondrial electron transport, NADH to ubiquinone"/>
    <property type="evidence" value="ECO:0007669"/>
    <property type="project" value="InterPro"/>
</dbReference>
<keyword evidence="14 17" id="KW-0472">Membrane</keyword>
<reference evidence="18 19" key="1">
    <citation type="submission" date="2019-09" db="EMBL/GenBank/DDBJ databases">
        <title>Bird 10,000 Genomes (B10K) Project - Family phase.</title>
        <authorList>
            <person name="Zhang G."/>
        </authorList>
    </citation>
    <scope>NUCLEOTIDE SEQUENCE [LARGE SCALE GENOMIC DNA]</scope>
    <source>
        <strain evidence="18">B10K-DU-001-57</strain>
        <tissue evidence="18">Muscle</tissue>
    </source>
</reference>
<sequence>MGGYSADEKLRLQQLRALRRRWLRDQELSEREPVLPRRQPGPVAAFWERFLQPGGLWRQQVFKAYQTGGFVLLRVLVPAWLVHYYVKYHVMRTPYGVVMSNPAIFPGDRILETGEVVPPLKDEPAGHH</sequence>
<evidence type="ECO:0000256" key="15">
    <source>
        <dbReference type="ARBA" id="ARBA00029949"/>
    </source>
</evidence>
<comment type="caution">
    <text evidence="18">The sequence shown here is derived from an EMBL/GenBank/DDBJ whole genome shotgun (WGS) entry which is preliminary data.</text>
</comment>
<evidence type="ECO:0000256" key="17">
    <source>
        <dbReference type="SAM" id="Phobius"/>
    </source>
</evidence>
<dbReference type="Pfam" id="PF09782">
    <property type="entry name" value="NDUF_B6"/>
    <property type="match status" value="1"/>
</dbReference>
<comment type="subcellular location">
    <subcellularLocation>
        <location evidence="2">Mitochondrion inner membrane</location>
        <topology evidence="2">Single-pass membrane protein</topology>
        <orientation evidence="2">Matrix side</orientation>
    </subcellularLocation>
</comment>
<organism evidence="18 19">
    <name type="scientific">Anseranas semipalmata</name>
    <name type="common">Magpie goose</name>
    <name type="synonym">Anas semipalmata</name>
    <dbReference type="NCBI Taxonomy" id="8851"/>
    <lineage>
        <taxon>Eukaryota</taxon>
        <taxon>Metazoa</taxon>
        <taxon>Chordata</taxon>
        <taxon>Craniata</taxon>
        <taxon>Vertebrata</taxon>
        <taxon>Euteleostomi</taxon>
        <taxon>Archelosauria</taxon>
        <taxon>Archosauria</taxon>
        <taxon>Dinosauria</taxon>
        <taxon>Saurischia</taxon>
        <taxon>Theropoda</taxon>
        <taxon>Coelurosauria</taxon>
        <taxon>Aves</taxon>
        <taxon>Neognathae</taxon>
        <taxon>Galloanserae</taxon>
        <taxon>Anseriformes</taxon>
        <taxon>Anseranatidae</taxon>
        <taxon>Anseranas</taxon>
    </lineage>
</organism>
<dbReference type="PANTHER" id="PTHR15083:SF0">
    <property type="entry name" value="NADH DEHYDROGENASE [UBIQUINONE] 1 BETA SUBCOMPLEX SUBUNIT 6"/>
    <property type="match status" value="1"/>
</dbReference>
<evidence type="ECO:0000256" key="3">
    <source>
        <dbReference type="ARBA" id="ARBA00007771"/>
    </source>
</evidence>
<evidence type="ECO:0000256" key="9">
    <source>
        <dbReference type="ARBA" id="ARBA00022792"/>
    </source>
</evidence>
<keyword evidence="19" id="KW-1185">Reference proteome</keyword>
<evidence type="ECO:0000256" key="11">
    <source>
        <dbReference type="ARBA" id="ARBA00022989"/>
    </source>
</evidence>
<dbReference type="InterPro" id="IPR019174">
    <property type="entry name" value="NADH_DH_b-subcmplx_su6"/>
</dbReference>
<proteinExistence type="inferred from homology"/>
<evidence type="ECO:0000256" key="4">
    <source>
        <dbReference type="ARBA" id="ARBA00011533"/>
    </source>
</evidence>
<accession>A0A7K9VQZ4</accession>
<evidence type="ECO:0000256" key="1">
    <source>
        <dbReference type="ARBA" id="ARBA00003195"/>
    </source>
</evidence>
<evidence type="ECO:0000313" key="18">
    <source>
        <dbReference type="EMBL" id="NXI75006.1"/>
    </source>
</evidence>
<evidence type="ECO:0000256" key="10">
    <source>
        <dbReference type="ARBA" id="ARBA00022982"/>
    </source>
</evidence>
<feature type="transmembrane region" description="Helical" evidence="17">
    <location>
        <begin position="64"/>
        <end position="86"/>
    </location>
</feature>
<keyword evidence="12" id="KW-0007">Acetylation</keyword>
<evidence type="ECO:0000256" key="8">
    <source>
        <dbReference type="ARBA" id="ARBA00022692"/>
    </source>
</evidence>
<evidence type="ECO:0000256" key="13">
    <source>
        <dbReference type="ARBA" id="ARBA00023128"/>
    </source>
</evidence>
<evidence type="ECO:0000256" key="6">
    <source>
        <dbReference type="ARBA" id="ARBA00022448"/>
    </source>
</evidence>
<keyword evidence="7" id="KW-0679">Respiratory chain</keyword>
<gene>
    <name evidence="18" type="primary">Ndufb6</name>
    <name evidence="18" type="ORF">ANSSEM_R04762</name>
</gene>
<keyword evidence="11 17" id="KW-1133">Transmembrane helix</keyword>
<feature type="non-terminal residue" evidence="18">
    <location>
        <position position="128"/>
    </location>
</feature>
<keyword evidence="6" id="KW-0813">Transport</keyword>
<dbReference type="Proteomes" id="UP000567872">
    <property type="component" value="Unassembled WGS sequence"/>
</dbReference>
<dbReference type="EMBL" id="VXAA01007458">
    <property type="protein sequence ID" value="NXI75006.1"/>
    <property type="molecule type" value="Genomic_DNA"/>
</dbReference>
<dbReference type="OrthoDB" id="5824032at2759"/>
<comment type="subunit">
    <text evidence="4">Complex I is composed of 45 different subunits.</text>
</comment>
<keyword evidence="13" id="KW-0496">Mitochondrion</keyword>